<reference evidence="12 13" key="1">
    <citation type="journal article" date="2019" name="Gigascience">
        <title>High-coverage genomes to elucidate the evolution of penguins.</title>
        <authorList>
            <person name="Pan H."/>
            <person name="Cole T.L."/>
            <person name="Bi X."/>
            <person name="Fang M."/>
            <person name="Zhou C."/>
            <person name="Yang Z."/>
            <person name="Ksepka D.T."/>
            <person name="Hart T."/>
            <person name="Bouzat J.L."/>
            <person name="Argilla L.S."/>
            <person name="Bertelsen M.F."/>
            <person name="Boersma P.D."/>
            <person name="Bost C.A."/>
            <person name="Cherel Y."/>
            <person name="Dann P."/>
            <person name="Fiddaman S.R."/>
            <person name="Howard P."/>
            <person name="Labuschagne K."/>
            <person name="Mattern T."/>
            <person name="Miller G."/>
            <person name="Parker P."/>
            <person name="Phillips R.A."/>
            <person name="Quillfeldt P."/>
            <person name="Ryan P.G."/>
            <person name="Taylor H."/>
            <person name="Thompson D.R."/>
            <person name="Young M.J."/>
            <person name="Ellegaard M.R."/>
            <person name="Gilbert M.T.P."/>
            <person name="Sinding M.S."/>
            <person name="Pacheco G."/>
            <person name="Shepherd L.D."/>
            <person name="Tennyson A.J.D."/>
            <person name="Grosser S."/>
            <person name="Kay E."/>
            <person name="Nupen L.J."/>
            <person name="Ellenberg U."/>
            <person name="Houston D.M."/>
            <person name="Reeve A.H."/>
            <person name="Johnson K."/>
            <person name="Masello J.F."/>
            <person name="Stracke T."/>
            <person name="McKinlay B."/>
            <person name="Borboroglu P.G."/>
            <person name="Zhang D.X."/>
            <person name="Zhang G."/>
        </authorList>
    </citation>
    <scope>NUCLEOTIDE SEQUENCE [LARGE SCALE GENOMIC DNA]</scope>
    <source>
        <strain evidence="12">Ant 5</strain>
    </source>
</reference>
<evidence type="ECO:0000256" key="3">
    <source>
        <dbReference type="ARBA" id="ARBA00022695"/>
    </source>
</evidence>
<keyword evidence="9" id="KW-0862">Zinc</keyword>
<evidence type="ECO:0000256" key="6">
    <source>
        <dbReference type="ARBA" id="ARBA00022759"/>
    </source>
</evidence>
<proteinExistence type="predicted"/>
<evidence type="ECO:0000259" key="10">
    <source>
        <dbReference type="PROSITE" id="PS50876"/>
    </source>
</evidence>
<dbReference type="GO" id="GO:0015074">
    <property type="term" value="P:DNA integration"/>
    <property type="evidence" value="ECO:0007669"/>
    <property type="project" value="InterPro"/>
</dbReference>
<evidence type="ECO:0000256" key="4">
    <source>
        <dbReference type="ARBA" id="ARBA00022722"/>
    </source>
</evidence>
<keyword evidence="3" id="KW-0548">Nucleotidyltransferase</keyword>
<organism evidence="12 13">
    <name type="scientific">Eudyptes sclateri</name>
    <name type="common">Erect-crested penguin</name>
    <dbReference type="NCBI Taxonomy" id="92688"/>
    <lineage>
        <taxon>Eukaryota</taxon>
        <taxon>Metazoa</taxon>
        <taxon>Chordata</taxon>
        <taxon>Craniata</taxon>
        <taxon>Vertebrata</taxon>
        <taxon>Euteleostomi</taxon>
        <taxon>Archelosauria</taxon>
        <taxon>Archosauria</taxon>
        <taxon>Dinosauria</taxon>
        <taxon>Saurischia</taxon>
        <taxon>Theropoda</taxon>
        <taxon>Coelurosauria</taxon>
        <taxon>Aves</taxon>
        <taxon>Neognathae</taxon>
        <taxon>Neoaves</taxon>
        <taxon>Aequornithes</taxon>
        <taxon>Sphenisciformes</taxon>
        <taxon>Spheniscidae</taxon>
        <taxon>Eudyptes</taxon>
    </lineage>
</organism>
<dbReference type="Gene3D" id="1.10.10.200">
    <property type="match status" value="1"/>
</dbReference>
<dbReference type="GO" id="GO:0003964">
    <property type="term" value="F:RNA-directed DNA polymerase activity"/>
    <property type="evidence" value="ECO:0007669"/>
    <property type="project" value="UniProtKB-KW"/>
</dbReference>
<feature type="domain" description="Integrase catalytic" evidence="11">
    <location>
        <begin position="72"/>
        <end position="117"/>
    </location>
</feature>
<dbReference type="InterPro" id="IPR036397">
    <property type="entry name" value="RNaseH_sf"/>
</dbReference>
<dbReference type="InterPro" id="IPR003308">
    <property type="entry name" value="Integrase_Zn-bd_dom_N"/>
</dbReference>
<dbReference type="EC" id="2.7.7.49" evidence="1"/>
<dbReference type="Pfam" id="PF02022">
    <property type="entry name" value="Integrase_Zn"/>
    <property type="match status" value="1"/>
</dbReference>
<accession>A0A8J4JTS3</accession>
<gene>
    <name evidence="12" type="primary">ERVK-8_0</name>
    <name evidence="12" type="ORF">FQV14_0005597</name>
</gene>
<name>A0A8J4JTS3_EUDSL</name>
<dbReference type="GO" id="GO:0004519">
    <property type="term" value="F:endonuclease activity"/>
    <property type="evidence" value="ECO:0007669"/>
    <property type="project" value="UniProtKB-KW"/>
</dbReference>
<dbReference type="InterPro" id="IPR017856">
    <property type="entry name" value="Integrase-like_N"/>
</dbReference>
<evidence type="ECO:0000259" key="11">
    <source>
        <dbReference type="PROSITE" id="PS50994"/>
    </source>
</evidence>
<evidence type="ECO:0000256" key="2">
    <source>
        <dbReference type="ARBA" id="ARBA00022679"/>
    </source>
</evidence>
<keyword evidence="5" id="KW-0479">Metal-binding</keyword>
<sequence length="117" mass="13064">SISEGNARADRLTAPAWTVPVPDVSTQARLLHESFHQSARMLRRQFGLTWDTARSIVQMCPGCQCLARIPQTGVDPQGEKALQIWQSDVTHIGEFGKEKYVHVSIDTFSRALWATAE</sequence>
<keyword evidence="6" id="KW-0255">Endonuclease</keyword>
<evidence type="ECO:0000256" key="5">
    <source>
        <dbReference type="ARBA" id="ARBA00022723"/>
    </source>
</evidence>
<keyword evidence="4" id="KW-0540">Nuclease</keyword>
<dbReference type="PANTHER" id="PTHR41694:SF3">
    <property type="entry name" value="RNA-DIRECTED DNA POLYMERASE-RELATED"/>
    <property type="match status" value="1"/>
</dbReference>
<keyword evidence="7" id="KW-0378">Hydrolase</keyword>
<dbReference type="Gene3D" id="3.30.420.10">
    <property type="entry name" value="Ribonuclease H-like superfamily/Ribonuclease H"/>
    <property type="match status" value="1"/>
</dbReference>
<dbReference type="GO" id="GO:0016787">
    <property type="term" value="F:hydrolase activity"/>
    <property type="evidence" value="ECO:0007669"/>
    <property type="project" value="UniProtKB-KW"/>
</dbReference>
<comment type="caution">
    <text evidence="12">The sequence shown here is derived from an EMBL/GenBank/DDBJ whole genome shotgun (WGS) entry which is preliminary data.</text>
</comment>
<dbReference type="InterPro" id="IPR001584">
    <property type="entry name" value="Integrase_cat-core"/>
</dbReference>
<dbReference type="PANTHER" id="PTHR41694">
    <property type="entry name" value="ENDOGENOUS RETROVIRUS GROUP K MEMBER POL PROTEIN"/>
    <property type="match status" value="1"/>
</dbReference>
<dbReference type="AlphaFoldDB" id="A0A8J4JTS3"/>
<evidence type="ECO:0000256" key="9">
    <source>
        <dbReference type="PROSITE-ProRule" id="PRU00450"/>
    </source>
</evidence>
<keyword evidence="8" id="KW-0695">RNA-directed DNA polymerase</keyword>
<keyword evidence="9" id="KW-0863">Zinc-finger</keyword>
<evidence type="ECO:0000256" key="7">
    <source>
        <dbReference type="ARBA" id="ARBA00022801"/>
    </source>
</evidence>
<feature type="non-terminal residue" evidence="12">
    <location>
        <position position="1"/>
    </location>
</feature>
<keyword evidence="2" id="KW-0808">Transferase</keyword>
<feature type="domain" description="Integrase-type" evidence="10">
    <location>
        <begin position="23"/>
        <end position="64"/>
    </location>
</feature>
<dbReference type="SUPFAM" id="SSF53098">
    <property type="entry name" value="Ribonuclease H-like"/>
    <property type="match status" value="1"/>
</dbReference>
<evidence type="ECO:0000313" key="12">
    <source>
        <dbReference type="EMBL" id="KAF1529368.1"/>
    </source>
</evidence>
<dbReference type="PROSITE" id="PS50994">
    <property type="entry name" value="INTEGRASE"/>
    <property type="match status" value="1"/>
</dbReference>
<dbReference type="SUPFAM" id="SSF46919">
    <property type="entry name" value="N-terminal Zn binding domain of HIV integrase"/>
    <property type="match status" value="1"/>
</dbReference>
<protein>
    <recommendedName>
        <fullName evidence="1">RNA-directed DNA polymerase</fullName>
        <ecNumber evidence="1">2.7.7.49</ecNumber>
    </recommendedName>
</protein>
<feature type="non-terminal residue" evidence="12">
    <location>
        <position position="117"/>
    </location>
</feature>
<dbReference type="InterPro" id="IPR012337">
    <property type="entry name" value="RNaseH-like_sf"/>
</dbReference>
<dbReference type="GO" id="GO:0035613">
    <property type="term" value="F:RNA stem-loop binding"/>
    <property type="evidence" value="ECO:0007669"/>
    <property type="project" value="TreeGrafter"/>
</dbReference>
<evidence type="ECO:0000313" key="13">
    <source>
        <dbReference type="Proteomes" id="UP000725257"/>
    </source>
</evidence>
<evidence type="ECO:0000256" key="1">
    <source>
        <dbReference type="ARBA" id="ARBA00012493"/>
    </source>
</evidence>
<dbReference type="EMBL" id="VULE01000619">
    <property type="protein sequence ID" value="KAF1529368.1"/>
    <property type="molecule type" value="Genomic_DNA"/>
</dbReference>
<dbReference type="PROSITE" id="PS50876">
    <property type="entry name" value="ZF_INTEGRASE"/>
    <property type="match status" value="1"/>
</dbReference>
<keyword evidence="13" id="KW-1185">Reference proteome</keyword>
<dbReference type="Proteomes" id="UP000725257">
    <property type="component" value="Unassembled WGS sequence"/>
</dbReference>
<evidence type="ECO:0000256" key="8">
    <source>
        <dbReference type="ARBA" id="ARBA00022918"/>
    </source>
</evidence>
<dbReference type="GO" id="GO:0008270">
    <property type="term" value="F:zinc ion binding"/>
    <property type="evidence" value="ECO:0007669"/>
    <property type="project" value="UniProtKB-KW"/>
</dbReference>